<dbReference type="Proteomes" id="UP000887580">
    <property type="component" value="Unplaced"/>
</dbReference>
<accession>A0AC35GBA0</accession>
<organism evidence="1 2">
    <name type="scientific">Panagrolaimus sp. PS1159</name>
    <dbReference type="NCBI Taxonomy" id="55785"/>
    <lineage>
        <taxon>Eukaryota</taxon>
        <taxon>Metazoa</taxon>
        <taxon>Ecdysozoa</taxon>
        <taxon>Nematoda</taxon>
        <taxon>Chromadorea</taxon>
        <taxon>Rhabditida</taxon>
        <taxon>Tylenchina</taxon>
        <taxon>Panagrolaimomorpha</taxon>
        <taxon>Panagrolaimoidea</taxon>
        <taxon>Panagrolaimidae</taxon>
        <taxon>Panagrolaimus</taxon>
    </lineage>
</organism>
<reference evidence="2" key="1">
    <citation type="submission" date="2022-11" db="UniProtKB">
        <authorList>
            <consortium name="WormBaseParasite"/>
        </authorList>
    </citation>
    <scope>IDENTIFICATION</scope>
</reference>
<protein>
    <submittedName>
        <fullName evidence="2">Secreted protein</fullName>
    </submittedName>
</protein>
<evidence type="ECO:0000313" key="1">
    <source>
        <dbReference type="Proteomes" id="UP000887580"/>
    </source>
</evidence>
<dbReference type="WBParaSite" id="PS1159_v2.g349.t1">
    <property type="protein sequence ID" value="PS1159_v2.g349.t1"/>
    <property type="gene ID" value="PS1159_v2.g349"/>
</dbReference>
<name>A0AC35GBA0_9BILA</name>
<evidence type="ECO:0000313" key="2">
    <source>
        <dbReference type="WBParaSite" id="PS1159_v2.g349.t1"/>
    </source>
</evidence>
<sequence>MLTCFGLLIWCCCIRGTTRGKYEVMRNENQPLPSEPDPEAGIAYPGRSDEASEQPLLMASVSRSSIKAENPRKDNCDDPFGTPQQSTLASPLGHPTSLYERRK</sequence>
<proteinExistence type="predicted"/>